<dbReference type="PANTHER" id="PTHR35864:SF1">
    <property type="entry name" value="ZINC METALLOPROTEASE YWHC-RELATED"/>
    <property type="match status" value="1"/>
</dbReference>
<dbReference type="InParanoid" id="D6THT7"/>
<dbReference type="GO" id="GO:0005886">
    <property type="term" value="C:plasma membrane"/>
    <property type="evidence" value="ECO:0007669"/>
    <property type="project" value="UniProtKB-SubCell"/>
</dbReference>
<feature type="transmembrane region" description="Helical" evidence="13">
    <location>
        <begin position="95"/>
        <end position="118"/>
    </location>
</feature>
<dbReference type="GO" id="GO:0008237">
    <property type="term" value="F:metallopeptidase activity"/>
    <property type="evidence" value="ECO:0007669"/>
    <property type="project" value="UniProtKB-KW"/>
</dbReference>
<comment type="cofactor">
    <cofactor evidence="1">
        <name>Zn(2+)</name>
        <dbReference type="ChEBI" id="CHEBI:29105"/>
    </cofactor>
</comment>
<evidence type="ECO:0000256" key="6">
    <source>
        <dbReference type="ARBA" id="ARBA00022692"/>
    </source>
</evidence>
<evidence type="ECO:0000256" key="5">
    <source>
        <dbReference type="ARBA" id="ARBA00022670"/>
    </source>
</evidence>
<evidence type="ECO:0000256" key="8">
    <source>
        <dbReference type="ARBA" id="ARBA00022801"/>
    </source>
</evidence>
<dbReference type="GO" id="GO:0006508">
    <property type="term" value="P:proteolysis"/>
    <property type="evidence" value="ECO:0007669"/>
    <property type="project" value="UniProtKB-KW"/>
</dbReference>
<keyword evidence="6 13" id="KW-0812">Transmembrane</keyword>
<keyword evidence="7" id="KW-0479">Metal-binding</keyword>
<comment type="caution">
    <text evidence="15">The sequence shown here is derived from an EMBL/GenBank/DDBJ whole genome shotgun (WGS) entry which is preliminary data.</text>
</comment>
<dbReference type="OrthoDB" id="9800627at2"/>
<keyword evidence="12 13" id="KW-0472">Membrane</keyword>
<name>D6THT7_KTERA</name>
<dbReference type="Proteomes" id="UP000004508">
    <property type="component" value="Unassembled WGS sequence"/>
</dbReference>
<evidence type="ECO:0000313" key="15">
    <source>
        <dbReference type="EMBL" id="EFH90907.1"/>
    </source>
</evidence>
<evidence type="ECO:0000256" key="1">
    <source>
        <dbReference type="ARBA" id="ARBA00001947"/>
    </source>
</evidence>
<dbReference type="CDD" id="cd06158">
    <property type="entry name" value="S2P-M50_like_1"/>
    <property type="match status" value="1"/>
</dbReference>
<evidence type="ECO:0000256" key="2">
    <source>
        <dbReference type="ARBA" id="ARBA00004651"/>
    </source>
</evidence>
<feature type="transmembrane region" description="Helical" evidence="13">
    <location>
        <begin position="181"/>
        <end position="200"/>
    </location>
</feature>
<dbReference type="FunCoup" id="D6THT7">
    <property type="interactions" value="73"/>
</dbReference>
<dbReference type="GO" id="GO:0046872">
    <property type="term" value="F:metal ion binding"/>
    <property type="evidence" value="ECO:0007669"/>
    <property type="project" value="UniProtKB-KW"/>
</dbReference>
<dbReference type="InterPro" id="IPR044537">
    <property type="entry name" value="Rip2-like"/>
</dbReference>
<accession>D6THT7</accession>
<evidence type="ECO:0000259" key="14">
    <source>
        <dbReference type="Pfam" id="PF02163"/>
    </source>
</evidence>
<proteinExistence type="inferred from homology"/>
<sequence length="246" mass="27066">MKINVLLALMIILSFLVAIVLHEWAHAAVANWLGDSTPRREGRQSLRLRAHIEPLGLIMCLFLAFQPIVALPMGLGWGAAVKPDPWKLRNGPNRGVLMVAVAGPLMNLALGILSALIVRVLTSSPVSLYMYSPVTIRVLQLFVVFAIVNFSLVLLNILPLYPLDGYQVLYTLLPSKQAVKFARWAAPYGPVIILVLFLVLPFIGRLLGIGDFFLFNLAFYVWWGAAAVIAMLTGIPVQVLGGMYTF</sequence>
<organism evidence="15 16">
    <name type="scientific">Ktedonobacter racemifer DSM 44963</name>
    <dbReference type="NCBI Taxonomy" id="485913"/>
    <lineage>
        <taxon>Bacteria</taxon>
        <taxon>Bacillati</taxon>
        <taxon>Chloroflexota</taxon>
        <taxon>Ktedonobacteria</taxon>
        <taxon>Ktedonobacterales</taxon>
        <taxon>Ktedonobacteraceae</taxon>
        <taxon>Ktedonobacter</taxon>
    </lineage>
</organism>
<dbReference type="PANTHER" id="PTHR35864">
    <property type="entry name" value="ZINC METALLOPROTEASE MJ0611-RELATED"/>
    <property type="match status" value="1"/>
</dbReference>
<feature type="transmembrane region" description="Helical" evidence="13">
    <location>
        <begin position="6"/>
        <end position="34"/>
    </location>
</feature>
<reference evidence="15 16" key="1">
    <citation type="journal article" date="2011" name="Stand. Genomic Sci.">
        <title>Non-contiguous finished genome sequence and contextual data of the filamentous soil bacterium Ktedonobacter racemifer type strain (SOSP1-21).</title>
        <authorList>
            <person name="Chang Y.J."/>
            <person name="Land M."/>
            <person name="Hauser L."/>
            <person name="Chertkov O."/>
            <person name="Del Rio T.G."/>
            <person name="Nolan M."/>
            <person name="Copeland A."/>
            <person name="Tice H."/>
            <person name="Cheng J.F."/>
            <person name="Lucas S."/>
            <person name="Han C."/>
            <person name="Goodwin L."/>
            <person name="Pitluck S."/>
            <person name="Ivanova N."/>
            <person name="Ovchinikova G."/>
            <person name="Pati A."/>
            <person name="Chen A."/>
            <person name="Palaniappan K."/>
            <person name="Mavromatis K."/>
            <person name="Liolios K."/>
            <person name="Brettin T."/>
            <person name="Fiebig A."/>
            <person name="Rohde M."/>
            <person name="Abt B."/>
            <person name="Goker M."/>
            <person name="Detter J.C."/>
            <person name="Woyke T."/>
            <person name="Bristow J."/>
            <person name="Eisen J.A."/>
            <person name="Markowitz V."/>
            <person name="Hugenholtz P."/>
            <person name="Kyrpides N.C."/>
            <person name="Klenk H.P."/>
            <person name="Lapidus A."/>
        </authorList>
    </citation>
    <scope>NUCLEOTIDE SEQUENCE [LARGE SCALE GENOMIC DNA]</scope>
    <source>
        <strain evidence="16">DSM 44963</strain>
    </source>
</reference>
<comment type="subcellular location">
    <subcellularLocation>
        <location evidence="2">Cell membrane</location>
        <topology evidence="2">Multi-pass membrane protein</topology>
    </subcellularLocation>
</comment>
<keyword evidence="8" id="KW-0378">Hydrolase</keyword>
<gene>
    <name evidence="15" type="ORF">Krac_12549</name>
</gene>
<evidence type="ECO:0000256" key="10">
    <source>
        <dbReference type="ARBA" id="ARBA00022989"/>
    </source>
</evidence>
<keyword evidence="9" id="KW-0862">Zinc</keyword>
<keyword evidence="4" id="KW-1003">Cell membrane</keyword>
<comment type="similarity">
    <text evidence="3">Belongs to the peptidase M50B family.</text>
</comment>
<dbReference type="eggNOG" id="COG1994">
    <property type="taxonomic scope" value="Bacteria"/>
</dbReference>
<evidence type="ECO:0000256" key="4">
    <source>
        <dbReference type="ARBA" id="ARBA00022475"/>
    </source>
</evidence>
<dbReference type="InterPro" id="IPR008915">
    <property type="entry name" value="Peptidase_M50"/>
</dbReference>
<dbReference type="STRING" id="485913.Krac_12549"/>
<evidence type="ECO:0000256" key="11">
    <source>
        <dbReference type="ARBA" id="ARBA00023049"/>
    </source>
</evidence>
<dbReference type="InterPro" id="IPR052348">
    <property type="entry name" value="Metallopeptidase_M50B"/>
</dbReference>
<dbReference type="EMBL" id="ADVG01000001">
    <property type="protein sequence ID" value="EFH90907.1"/>
    <property type="molecule type" value="Genomic_DNA"/>
</dbReference>
<keyword evidence="11" id="KW-0482">Metalloprotease</keyword>
<dbReference type="AlphaFoldDB" id="D6THT7"/>
<protein>
    <submittedName>
        <fullName evidence="15">Peptidase M50</fullName>
    </submittedName>
</protein>
<evidence type="ECO:0000256" key="12">
    <source>
        <dbReference type="ARBA" id="ARBA00023136"/>
    </source>
</evidence>
<evidence type="ECO:0000256" key="3">
    <source>
        <dbReference type="ARBA" id="ARBA00007931"/>
    </source>
</evidence>
<feature type="transmembrane region" description="Helical" evidence="13">
    <location>
        <begin position="138"/>
        <end position="161"/>
    </location>
</feature>
<dbReference type="RefSeq" id="WP_007908644.1">
    <property type="nucleotide sequence ID" value="NZ_ADVG01000001.1"/>
</dbReference>
<keyword evidence="16" id="KW-1185">Reference proteome</keyword>
<feature type="transmembrane region" description="Helical" evidence="13">
    <location>
        <begin position="55"/>
        <end position="75"/>
    </location>
</feature>
<evidence type="ECO:0000313" key="16">
    <source>
        <dbReference type="Proteomes" id="UP000004508"/>
    </source>
</evidence>
<feature type="transmembrane region" description="Helical" evidence="13">
    <location>
        <begin position="212"/>
        <end position="237"/>
    </location>
</feature>
<keyword evidence="10 13" id="KW-1133">Transmembrane helix</keyword>
<evidence type="ECO:0000256" key="13">
    <source>
        <dbReference type="SAM" id="Phobius"/>
    </source>
</evidence>
<evidence type="ECO:0000256" key="9">
    <source>
        <dbReference type="ARBA" id="ARBA00022833"/>
    </source>
</evidence>
<dbReference type="Pfam" id="PF02163">
    <property type="entry name" value="Peptidase_M50"/>
    <property type="match status" value="1"/>
</dbReference>
<feature type="domain" description="Peptidase M50" evidence="14">
    <location>
        <begin position="123"/>
        <end position="189"/>
    </location>
</feature>
<keyword evidence="5" id="KW-0645">Protease</keyword>
<evidence type="ECO:0000256" key="7">
    <source>
        <dbReference type="ARBA" id="ARBA00022723"/>
    </source>
</evidence>